<dbReference type="AlphaFoldDB" id="A0A238KVY1"/>
<evidence type="ECO:0008006" key="4">
    <source>
        <dbReference type="Google" id="ProtNLM"/>
    </source>
</evidence>
<keyword evidence="3" id="KW-1185">Reference proteome</keyword>
<gene>
    <name evidence="2" type="ORF">MAA8898_03543</name>
</gene>
<dbReference type="OrthoDB" id="8451541at2"/>
<feature type="chain" id="PRO_5012986219" description="Lipoprotein" evidence="1">
    <location>
        <begin position="18"/>
        <end position="160"/>
    </location>
</feature>
<dbReference type="Proteomes" id="UP000207598">
    <property type="component" value="Unassembled WGS sequence"/>
</dbReference>
<sequence>MRWIAFAFGMLATPALSLSCLSPDPVSDFKVAEQSSDRWGIAVGRLDFDEGRLPVVDIDRQEDGPPQTDIRAQFVGKSLDSTGFNRDFQANVTLRVQCLGPWCIRPQSGRRYLAFIRHEGGKRVIPAEVCGNWLYPNPARADLDRLHRCFVGGPCEERGF</sequence>
<evidence type="ECO:0000256" key="1">
    <source>
        <dbReference type="SAM" id="SignalP"/>
    </source>
</evidence>
<evidence type="ECO:0000313" key="2">
    <source>
        <dbReference type="EMBL" id="SMX46857.1"/>
    </source>
</evidence>
<proteinExistence type="predicted"/>
<accession>A0A238KVY1</accession>
<dbReference type="EMBL" id="FXYF01000010">
    <property type="protein sequence ID" value="SMX46857.1"/>
    <property type="molecule type" value="Genomic_DNA"/>
</dbReference>
<reference evidence="2 3" key="1">
    <citation type="submission" date="2017-05" db="EMBL/GenBank/DDBJ databases">
        <authorList>
            <person name="Song R."/>
            <person name="Chenine A.L."/>
            <person name="Ruprecht R.M."/>
        </authorList>
    </citation>
    <scope>NUCLEOTIDE SEQUENCE [LARGE SCALE GENOMIC DNA]</scope>
    <source>
        <strain evidence="2 3">CECT 8898</strain>
    </source>
</reference>
<protein>
    <recommendedName>
        <fullName evidence="4">Lipoprotein</fullName>
    </recommendedName>
</protein>
<name>A0A238KVY1_9RHOB</name>
<evidence type="ECO:0000313" key="3">
    <source>
        <dbReference type="Proteomes" id="UP000207598"/>
    </source>
</evidence>
<feature type="signal peptide" evidence="1">
    <location>
        <begin position="1"/>
        <end position="17"/>
    </location>
</feature>
<dbReference type="RefSeq" id="WP_094022318.1">
    <property type="nucleotide sequence ID" value="NZ_FXYF01000010.1"/>
</dbReference>
<keyword evidence="1" id="KW-0732">Signal</keyword>
<dbReference type="PROSITE" id="PS51257">
    <property type="entry name" value="PROKAR_LIPOPROTEIN"/>
    <property type="match status" value="1"/>
</dbReference>
<organism evidence="2 3">
    <name type="scientific">Maliponia aquimaris</name>
    <dbReference type="NCBI Taxonomy" id="1673631"/>
    <lineage>
        <taxon>Bacteria</taxon>
        <taxon>Pseudomonadati</taxon>
        <taxon>Pseudomonadota</taxon>
        <taxon>Alphaproteobacteria</taxon>
        <taxon>Rhodobacterales</taxon>
        <taxon>Paracoccaceae</taxon>
        <taxon>Maliponia</taxon>
    </lineage>
</organism>